<dbReference type="EMBL" id="KZ679006">
    <property type="protein sequence ID" value="PSS27152.1"/>
    <property type="molecule type" value="Genomic_DNA"/>
</dbReference>
<evidence type="ECO:0000256" key="1">
    <source>
        <dbReference type="ARBA" id="ARBA00006159"/>
    </source>
</evidence>
<dbReference type="SMART" id="SM01287">
    <property type="entry name" value="Rtt106"/>
    <property type="match status" value="1"/>
</dbReference>
<feature type="domain" description="Histone chaperone RTT106/FACT complex subunit SPT16-like middle" evidence="5">
    <location>
        <begin position="253"/>
        <end position="362"/>
    </location>
</feature>
<dbReference type="InterPro" id="IPR050454">
    <property type="entry name" value="RTT106/SSRP1_HistChap/FACT"/>
</dbReference>
<dbReference type="FunCoup" id="A0A2T3BCR0">
    <property type="interactions" value="113"/>
</dbReference>
<evidence type="ECO:0000256" key="2">
    <source>
        <dbReference type="ARBA" id="ARBA00037550"/>
    </source>
</evidence>
<dbReference type="Pfam" id="PF08512">
    <property type="entry name" value="Rttp106-like_middle"/>
    <property type="match status" value="1"/>
</dbReference>
<evidence type="ECO:0000259" key="5">
    <source>
        <dbReference type="SMART" id="SM01287"/>
    </source>
</evidence>
<feature type="region of interest" description="Disordered" evidence="4">
    <location>
        <begin position="161"/>
        <end position="181"/>
    </location>
</feature>
<name>A0A2T3BCR0_AMORE</name>
<feature type="compositionally biased region" description="Pro residues" evidence="4">
    <location>
        <begin position="167"/>
        <end position="180"/>
    </location>
</feature>
<reference evidence="6 7" key="1">
    <citation type="journal article" date="2018" name="New Phytol.">
        <title>Comparative genomics and transcriptomics depict ericoid mycorrhizal fungi as versatile saprotrophs and plant mutualists.</title>
        <authorList>
            <person name="Martino E."/>
            <person name="Morin E."/>
            <person name="Grelet G.A."/>
            <person name="Kuo A."/>
            <person name="Kohler A."/>
            <person name="Daghino S."/>
            <person name="Barry K.W."/>
            <person name="Cichocki N."/>
            <person name="Clum A."/>
            <person name="Dockter R.B."/>
            <person name="Hainaut M."/>
            <person name="Kuo R.C."/>
            <person name="LaButti K."/>
            <person name="Lindahl B.D."/>
            <person name="Lindquist E.A."/>
            <person name="Lipzen A."/>
            <person name="Khouja H.R."/>
            <person name="Magnuson J."/>
            <person name="Murat C."/>
            <person name="Ohm R.A."/>
            <person name="Singer S.W."/>
            <person name="Spatafora J.W."/>
            <person name="Wang M."/>
            <person name="Veneault-Fourrey C."/>
            <person name="Henrissat B."/>
            <person name="Grigoriev I.V."/>
            <person name="Martin F.M."/>
            <person name="Perotto S."/>
        </authorList>
    </citation>
    <scope>NUCLEOTIDE SEQUENCE [LARGE SCALE GENOMIC DNA]</scope>
    <source>
        <strain evidence="6 7">ATCC 22711</strain>
    </source>
</reference>
<dbReference type="GO" id="GO:0042393">
    <property type="term" value="F:histone binding"/>
    <property type="evidence" value="ECO:0007669"/>
    <property type="project" value="TreeGrafter"/>
</dbReference>
<evidence type="ECO:0000313" key="6">
    <source>
        <dbReference type="EMBL" id="PSS27152.1"/>
    </source>
</evidence>
<dbReference type="RefSeq" id="XP_024724677.1">
    <property type="nucleotide sequence ID" value="XM_024862134.1"/>
</dbReference>
<dbReference type="OrthoDB" id="75754at2759"/>
<dbReference type="PANTHER" id="PTHR45849:SF3">
    <property type="entry name" value="HISTONE CHAPERONE RTT106"/>
    <property type="match status" value="1"/>
</dbReference>
<feature type="compositionally biased region" description="Acidic residues" evidence="4">
    <location>
        <begin position="399"/>
        <end position="463"/>
    </location>
</feature>
<protein>
    <recommendedName>
        <fullName evidence="5">Histone chaperone RTT106/FACT complex subunit SPT16-like middle domain-containing protein</fullName>
    </recommendedName>
</protein>
<comment type="similarity">
    <text evidence="1">Belongs to the RTT106 family.</text>
</comment>
<evidence type="ECO:0000313" key="7">
    <source>
        <dbReference type="Proteomes" id="UP000241818"/>
    </source>
</evidence>
<dbReference type="SUPFAM" id="SSF50729">
    <property type="entry name" value="PH domain-like"/>
    <property type="match status" value="1"/>
</dbReference>
<dbReference type="GO" id="GO:0031491">
    <property type="term" value="F:nucleosome binding"/>
    <property type="evidence" value="ECO:0007669"/>
    <property type="project" value="TreeGrafter"/>
</dbReference>
<accession>A0A2T3BCR0</accession>
<dbReference type="PANTHER" id="PTHR45849">
    <property type="entry name" value="FACT COMPLEX SUBUNIT SSRP1"/>
    <property type="match status" value="1"/>
</dbReference>
<organism evidence="6 7">
    <name type="scientific">Amorphotheca resinae ATCC 22711</name>
    <dbReference type="NCBI Taxonomy" id="857342"/>
    <lineage>
        <taxon>Eukaryota</taxon>
        <taxon>Fungi</taxon>
        <taxon>Dikarya</taxon>
        <taxon>Ascomycota</taxon>
        <taxon>Pezizomycotina</taxon>
        <taxon>Leotiomycetes</taxon>
        <taxon>Helotiales</taxon>
        <taxon>Amorphothecaceae</taxon>
        <taxon>Amorphotheca</taxon>
    </lineage>
</organism>
<feature type="region of interest" description="Disordered" evidence="4">
    <location>
        <begin position="310"/>
        <end position="334"/>
    </location>
</feature>
<dbReference type="GeneID" id="36570215"/>
<dbReference type="Proteomes" id="UP000241818">
    <property type="component" value="Unassembled WGS sequence"/>
</dbReference>
<proteinExistence type="inferred from homology"/>
<dbReference type="InParanoid" id="A0A2T3BCR0"/>
<dbReference type="InterPro" id="IPR013719">
    <property type="entry name" value="RTT106/SPT16-like_middle_dom"/>
</dbReference>
<comment type="function">
    <text evidence="2">Histones H3 and H4 chaperone involved in the nucleosome formation and heterochromatin silencing. Required for the deposition of H3K56ac-carrying H3-H4 complex onto newly-replicated DNA. Plays a role in the transcriptional regulation of the cell-cycle dependent histone genes by creating a repressive structure at the core histone gene promoter.</text>
</comment>
<sequence length="463" mass="50301">MALELDQKSLEQAFQGRPDIQNAIRTAAVAPAYIELFNQISLHVCSLTGSSAASPEPATKKRRLDEGEIPSRPAPKGQTASNGTASGDEPVLLEINDISVVVPQRKKYTLCFTDTYLYARLPGSKEPVAGMSYAWKDIDQAFCLPVPEKSQKQHNYILSLPSSLLPPSKPSPGTPPPPEPLVFTIPSTAPKPGSISGPLAASASAVSDDYKTLLDWALSTRLKAASNPLKITYADEKLFHSTQRQAHRPDEKAVHVTAFRGSKDGYLFFLPRGILWGFKKPLLFIPHERIVAVSYTSVLQRTFNLSVEVDISSSSSGPKNEAGEEGEGEEETQEFEFSMLDQEDFANIDAFVKRHGLQDRSMAEQRRAKRLNVNVVRDEQGNVVGSVEAGELERAGVEAGEEGPGEVEGGELDDEDDEEEEDYDPGSEGESEGEGTSSSEEEEEGEGAAGGEEGEEDDDEDEL</sequence>
<dbReference type="AlphaFoldDB" id="A0A2T3BCR0"/>
<feature type="region of interest" description="Disordered" evidence="4">
    <location>
        <begin position="384"/>
        <end position="463"/>
    </location>
</feature>
<dbReference type="Gene3D" id="2.30.29.120">
    <property type="match status" value="1"/>
</dbReference>
<gene>
    <name evidence="6" type="ORF">M430DRAFT_130372</name>
</gene>
<evidence type="ECO:0000256" key="3">
    <source>
        <dbReference type="ARBA" id="ARBA00038654"/>
    </source>
</evidence>
<feature type="compositionally biased region" description="Acidic residues" evidence="4">
    <location>
        <begin position="323"/>
        <end position="334"/>
    </location>
</feature>
<dbReference type="Gene3D" id="2.30.29.30">
    <property type="entry name" value="Pleckstrin-homology domain (PH domain)/Phosphotyrosine-binding domain (PTB)"/>
    <property type="match status" value="1"/>
</dbReference>
<dbReference type="STRING" id="857342.A0A2T3BCR0"/>
<evidence type="ECO:0000256" key="4">
    <source>
        <dbReference type="SAM" id="MobiDB-lite"/>
    </source>
</evidence>
<comment type="subunit">
    <text evidence="3">Interacts with histones H3 and H4.</text>
</comment>
<feature type="region of interest" description="Disordered" evidence="4">
    <location>
        <begin position="50"/>
        <end position="88"/>
    </location>
</feature>
<keyword evidence="7" id="KW-1185">Reference proteome</keyword>
<dbReference type="InterPro" id="IPR011993">
    <property type="entry name" value="PH-like_dom_sf"/>
</dbReference>